<dbReference type="InterPro" id="IPR001314">
    <property type="entry name" value="Peptidase_S1A"/>
</dbReference>
<dbReference type="STRING" id="179408.Osc7112_4203"/>
<dbReference type="Pfam" id="PF00089">
    <property type="entry name" value="Trypsin"/>
    <property type="match status" value="1"/>
</dbReference>
<gene>
    <name evidence="4" type="ORF">Osc7112_4203</name>
</gene>
<keyword evidence="5" id="KW-1185">Reference proteome</keyword>
<dbReference type="EMBL" id="CP003614">
    <property type="protein sequence ID" value="AFZ08526.1"/>
    <property type="molecule type" value="Genomic_DNA"/>
</dbReference>
<keyword evidence="2" id="KW-1015">Disulfide bond</keyword>
<dbReference type="eggNOG" id="COG5640">
    <property type="taxonomic scope" value="Bacteria"/>
</dbReference>
<dbReference type="SMART" id="SM00020">
    <property type="entry name" value="Tryp_SPc"/>
    <property type="match status" value="1"/>
</dbReference>
<protein>
    <submittedName>
        <fullName evidence="4">Peptidase S1 and S6 chymotrypsin/Hap</fullName>
    </submittedName>
</protein>
<dbReference type="InterPro" id="IPR043504">
    <property type="entry name" value="Peptidase_S1_PA_chymotrypsin"/>
</dbReference>
<dbReference type="PROSITE" id="PS00134">
    <property type="entry name" value="TRYPSIN_HIS"/>
    <property type="match status" value="1"/>
</dbReference>
<evidence type="ECO:0000256" key="1">
    <source>
        <dbReference type="ARBA" id="ARBA00007664"/>
    </source>
</evidence>
<dbReference type="HOGENOM" id="CLU_069123_0_0_3"/>
<dbReference type="AlphaFoldDB" id="K9VKR1"/>
<dbReference type="PANTHER" id="PTHR24276">
    <property type="entry name" value="POLYSERASE-RELATED"/>
    <property type="match status" value="1"/>
</dbReference>
<reference evidence="4 5" key="1">
    <citation type="submission" date="2012-05" db="EMBL/GenBank/DDBJ databases">
        <title>Finished chromosome of genome of Oscillatoria sp. PCC 7112.</title>
        <authorList>
            <consortium name="US DOE Joint Genome Institute"/>
            <person name="Gugger M."/>
            <person name="Coursin T."/>
            <person name="Rippka R."/>
            <person name="Tandeau De Marsac N."/>
            <person name="Huntemann M."/>
            <person name="Wei C.-L."/>
            <person name="Han J."/>
            <person name="Detter J.C."/>
            <person name="Han C."/>
            <person name="Tapia R."/>
            <person name="Davenport K."/>
            <person name="Daligault H."/>
            <person name="Erkkila T."/>
            <person name="Gu W."/>
            <person name="Munk A.C.C."/>
            <person name="Teshima H."/>
            <person name="Xu Y."/>
            <person name="Chain P."/>
            <person name="Chen A."/>
            <person name="Krypides N."/>
            <person name="Mavromatis K."/>
            <person name="Markowitz V."/>
            <person name="Szeto E."/>
            <person name="Ivanova N."/>
            <person name="Mikhailova N."/>
            <person name="Ovchinnikova G."/>
            <person name="Pagani I."/>
            <person name="Pati A."/>
            <person name="Goodwin L."/>
            <person name="Peters L."/>
            <person name="Pitluck S."/>
            <person name="Woyke T."/>
            <person name="Kerfeld C."/>
        </authorList>
    </citation>
    <scope>NUCLEOTIDE SEQUENCE [LARGE SCALE GENOMIC DNA]</scope>
    <source>
        <strain evidence="4 5">PCC 7112</strain>
    </source>
</reference>
<evidence type="ECO:0000313" key="4">
    <source>
        <dbReference type="EMBL" id="AFZ08526.1"/>
    </source>
</evidence>
<dbReference type="RefSeq" id="WP_015177770.1">
    <property type="nucleotide sequence ID" value="NC_019729.1"/>
</dbReference>
<dbReference type="PROSITE" id="PS50240">
    <property type="entry name" value="TRYPSIN_DOM"/>
    <property type="match status" value="1"/>
</dbReference>
<dbReference type="GO" id="GO:0006508">
    <property type="term" value="P:proteolysis"/>
    <property type="evidence" value="ECO:0007669"/>
    <property type="project" value="InterPro"/>
</dbReference>
<dbReference type="KEGG" id="oni:Osc7112_4203"/>
<dbReference type="Proteomes" id="UP000010478">
    <property type="component" value="Chromosome"/>
</dbReference>
<dbReference type="Gene3D" id="2.40.10.10">
    <property type="entry name" value="Trypsin-like serine proteases"/>
    <property type="match status" value="1"/>
</dbReference>
<feature type="domain" description="Peptidase S1" evidence="3">
    <location>
        <begin position="28"/>
        <end position="307"/>
    </location>
</feature>
<dbReference type="InterPro" id="IPR009003">
    <property type="entry name" value="Peptidase_S1_PA"/>
</dbReference>
<comment type="similarity">
    <text evidence="1">Belongs to the peptidase S1 family.</text>
</comment>
<evidence type="ECO:0000256" key="2">
    <source>
        <dbReference type="ARBA" id="ARBA00023157"/>
    </source>
</evidence>
<organism evidence="4 5">
    <name type="scientific">Phormidium nigroviride PCC 7112</name>
    <dbReference type="NCBI Taxonomy" id="179408"/>
    <lineage>
        <taxon>Bacteria</taxon>
        <taxon>Bacillati</taxon>
        <taxon>Cyanobacteriota</taxon>
        <taxon>Cyanophyceae</taxon>
        <taxon>Oscillatoriophycideae</taxon>
        <taxon>Oscillatoriales</taxon>
        <taxon>Oscillatoriaceae</taxon>
        <taxon>Phormidium</taxon>
    </lineage>
</organism>
<dbReference type="GO" id="GO:0004252">
    <property type="term" value="F:serine-type endopeptidase activity"/>
    <property type="evidence" value="ECO:0007669"/>
    <property type="project" value="InterPro"/>
</dbReference>
<dbReference type="InterPro" id="IPR050430">
    <property type="entry name" value="Peptidase_S1"/>
</dbReference>
<evidence type="ECO:0000259" key="3">
    <source>
        <dbReference type="PROSITE" id="PS50240"/>
    </source>
</evidence>
<dbReference type="SUPFAM" id="SSF50494">
    <property type="entry name" value="Trypsin-like serine proteases"/>
    <property type="match status" value="1"/>
</dbReference>
<dbReference type="InterPro" id="IPR018114">
    <property type="entry name" value="TRYPSIN_HIS"/>
</dbReference>
<dbReference type="PRINTS" id="PR00722">
    <property type="entry name" value="CHYMOTRYPSIN"/>
</dbReference>
<proteinExistence type="inferred from homology"/>
<name>K9VKR1_9CYAN</name>
<accession>K9VKR1</accession>
<dbReference type="PANTHER" id="PTHR24276:SF98">
    <property type="entry name" value="FI18310P1-RELATED"/>
    <property type="match status" value="1"/>
</dbReference>
<evidence type="ECO:0000313" key="5">
    <source>
        <dbReference type="Proteomes" id="UP000010478"/>
    </source>
</evidence>
<sequence precursor="true">MKSEIKILLIAVLTVFFVLKTAEVGRSIISAFPDSSSRKPLALNQYTGVAYLDGALCTGSLLRGGLYVLTAAHCLNEGGVKVPAETAIKAIFKLPSGEVSIPVSKYYIHPGWTGYESEVGNDIAILKLKRVAPPSIEQYEINRNKNEVGKVLTKVGYGYIGLGAKGQDENSNSEAKRYSGQNRYDALIDVLKDATESDMSQLVLGSQLIFDFDAGTSEHDALGRHFPRLRDRGLGKNEIATASGDSGGPSFVDGKIAGISSWGYSDRGFFKTNISDIDKIDDNGSFGEISGDTRVSFYASWIDRVTKNP</sequence>
<dbReference type="InterPro" id="IPR001254">
    <property type="entry name" value="Trypsin_dom"/>
</dbReference>